<accession>A0A1E3UA84</accession>
<evidence type="ECO:0000313" key="2">
    <source>
        <dbReference type="Proteomes" id="UP000094271"/>
    </source>
</evidence>
<name>A0A1E3UA84_9FIRM</name>
<dbReference type="Proteomes" id="UP000094271">
    <property type="component" value="Unassembled WGS sequence"/>
</dbReference>
<protein>
    <submittedName>
        <fullName evidence="1">Uncharacterized protein</fullName>
    </submittedName>
</protein>
<proteinExistence type="predicted"/>
<reference evidence="1 2" key="1">
    <citation type="submission" date="2016-08" db="EMBL/GenBank/DDBJ databases">
        <authorList>
            <person name="Seilhamer J.J."/>
        </authorList>
    </citation>
    <scope>NUCLEOTIDE SEQUENCE [LARGE SCALE GENOMIC DNA]</scope>
    <source>
        <strain evidence="1 2">NML150140-1</strain>
    </source>
</reference>
<dbReference type="EMBL" id="MEHA01000034">
    <property type="protein sequence ID" value="ODR43522.1"/>
    <property type="molecule type" value="Genomic_DNA"/>
</dbReference>
<dbReference type="AlphaFoldDB" id="A0A1E3UA84"/>
<sequence length="167" mass="18057">MKFVKEVTGEKMAIPAAALKLCGFENGDKAELHALPSAAIILKQKMTAMEVIQAMDALHQLTVDLSVHLARASGPCDGCDGDCPFDGLDGQEIALPDYLRDEAGIPENAKLCAYVDEEENTVTITEAGYDHDLRDVPPYLLEMLAASGICIGELEERLMLEDTVYGV</sequence>
<organism evidence="1 2">
    <name type="scientific">Eisenbergiella tayi</name>
    <dbReference type="NCBI Taxonomy" id="1432052"/>
    <lineage>
        <taxon>Bacteria</taxon>
        <taxon>Bacillati</taxon>
        <taxon>Bacillota</taxon>
        <taxon>Clostridia</taxon>
        <taxon>Lachnospirales</taxon>
        <taxon>Lachnospiraceae</taxon>
        <taxon>Eisenbergiella</taxon>
    </lineage>
</organism>
<dbReference type="RefSeq" id="WP_069432210.1">
    <property type="nucleotide sequence ID" value="NZ_MEHA01000034.1"/>
</dbReference>
<gene>
    <name evidence="1" type="ORF">BEI59_30250</name>
</gene>
<comment type="caution">
    <text evidence="1">The sequence shown here is derived from an EMBL/GenBank/DDBJ whole genome shotgun (WGS) entry which is preliminary data.</text>
</comment>
<evidence type="ECO:0000313" key="1">
    <source>
        <dbReference type="EMBL" id="ODR43522.1"/>
    </source>
</evidence>